<comment type="subunit">
    <text evidence="5 6">Homodimer.</text>
</comment>
<protein>
    <recommendedName>
        <fullName evidence="5 6">N5-carboxyaminoimidazole ribonucleotide synthase</fullName>
        <shortName evidence="5 6">N5-CAIR synthase</shortName>
        <ecNumber evidence="5 6">6.3.4.18</ecNumber>
    </recommendedName>
    <alternativeName>
        <fullName evidence="5 6">5-(carboxyamino)imidazole ribonucleotide synthetase</fullName>
    </alternativeName>
</protein>
<comment type="function">
    <text evidence="5">Catalyzes the ATP-dependent conversion of 5-aminoimidazole ribonucleotide (AIR) and HCO(3)(-) to N5-carboxyaminoimidazole ribonucleotide (N5-CAIR).</text>
</comment>
<dbReference type="Pfam" id="PF02222">
    <property type="entry name" value="ATP-grasp"/>
    <property type="match status" value="1"/>
</dbReference>
<comment type="caution">
    <text evidence="8">The sequence shown here is derived from an EMBL/GenBank/DDBJ whole genome shotgun (WGS) entry which is preliminary data.</text>
</comment>
<comment type="pathway">
    <text evidence="5 6">Purine metabolism; IMP biosynthesis via de novo pathway; 5-amino-1-(5-phospho-D-ribosyl)imidazole-4-carboxylate from 5-amino-1-(5-phospho-D-ribosyl)imidazole (N5-CAIR route): step 1/2.</text>
</comment>
<dbReference type="GO" id="GO:0005524">
    <property type="term" value="F:ATP binding"/>
    <property type="evidence" value="ECO:0007669"/>
    <property type="project" value="UniProtKB-UniRule"/>
</dbReference>
<dbReference type="InterPro" id="IPR003135">
    <property type="entry name" value="ATP-grasp_carboxylate-amine"/>
</dbReference>
<dbReference type="Gene3D" id="3.30.470.20">
    <property type="entry name" value="ATP-grasp fold, B domain"/>
    <property type="match status" value="1"/>
</dbReference>
<keyword evidence="4 5" id="KW-0067">ATP-binding</keyword>
<evidence type="ECO:0000256" key="2">
    <source>
        <dbReference type="ARBA" id="ARBA00022741"/>
    </source>
</evidence>
<dbReference type="Proteomes" id="UP000245212">
    <property type="component" value="Unassembled WGS sequence"/>
</dbReference>
<keyword evidence="9" id="KW-1185">Reference proteome</keyword>
<feature type="binding site" evidence="5">
    <location>
        <position position="151"/>
    </location>
    <ligand>
        <name>ATP</name>
        <dbReference type="ChEBI" id="CHEBI:30616"/>
    </ligand>
</feature>
<dbReference type="GO" id="GO:0034028">
    <property type="term" value="F:5-(carboxyamino)imidazole ribonucleotide synthase activity"/>
    <property type="evidence" value="ECO:0007669"/>
    <property type="project" value="UniProtKB-UniRule"/>
</dbReference>
<comment type="function">
    <text evidence="6">Catalyzes the ATP-dependent conversion of 5-aminoimidazole ribonucleotide (AIR) and HCO(3)- to N5-carboxyaminoimidazole ribonucleotide (N5-CAIR).</text>
</comment>
<dbReference type="Pfam" id="PF17769">
    <property type="entry name" value="PurK_C"/>
    <property type="match status" value="1"/>
</dbReference>
<dbReference type="UniPathway" id="UPA00074">
    <property type="reaction ID" value="UER00942"/>
</dbReference>
<dbReference type="SUPFAM" id="SSF52440">
    <property type="entry name" value="PreATP-grasp domain"/>
    <property type="match status" value="1"/>
</dbReference>
<dbReference type="PANTHER" id="PTHR11609:SF5">
    <property type="entry name" value="PHOSPHORIBOSYLAMINOIMIDAZOLE CARBOXYLASE"/>
    <property type="match status" value="1"/>
</dbReference>
<feature type="binding site" evidence="5">
    <location>
        <begin position="271"/>
        <end position="272"/>
    </location>
    <ligand>
        <name>ATP</name>
        <dbReference type="ChEBI" id="CHEBI:30616"/>
    </ligand>
</feature>
<proteinExistence type="inferred from homology"/>
<name>A0A2V1K5K1_9BURK</name>
<evidence type="ECO:0000313" key="9">
    <source>
        <dbReference type="Proteomes" id="UP000245212"/>
    </source>
</evidence>
<feature type="domain" description="ATP-grasp" evidence="7">
    <location>
        <begin position="116"/>
        <end position="301"/>
    </location>
</feature>
<dbReference type="InterPro" id="IPR054350">
    <property type="entry name" value="PurT/PurK_preATP-grasp"/>
</dbReference>
<dbReference type="NCBIfam" id="NF004679">
    <property type="entry name" value="PRK06019.1-5"/>
    <property type="match status" value="1"/>
</dbReference>
<comment type="catalytic activity">
    <reaction evidence="5 6">
        <text>5-amino-1-(5-phospho-beta-D-ribosyl)imidazole + hydrogencarbonate + ATP = 5-carboxyamino-1-(5-phospho-D-ribosyl)imidazole + ADP + phosphate + 2 H(+)</text>
        <dbReference type="Rhea" id="RHEA:19317"/>
        <dbReference type="ChEBI" id="CHEBI:15378"/>
        <dbReference type="ChEBI" id="CHEBI:17544"/>
        <dbReference type="ChEBI" id="CHEBI:30616"/>
        <dbReference type="ChEBI" id="CHEBI:43474"/>
        <dbReference type="ChEBI" id="CHEBI:58730"/>
        <dbReference type="ChEBI" id="CHEBI:137981"/>
        <dbReference type="ChEBI" id="CHEBI:456216"/>
        <dbReference type="EC" id="6.3.4.18"/>
    </reaction>
</comment>
<dbReference type="NCBIfam" id="NF004676">
    <property type="entry name" value="PRK06019.1-2"/>
    <property type="match status" value="1"/>
</dbReference>
<dbReference type="GO" id="GO:0004638">
    <property type="term" value="F:phosphoribosylaminoimidazole carboxylase activity"/>
    <property type="evidence" value="ECO:0007669"/>
    <property type="project" value="InterPro"/>
</dbReference>
<dbReference type="InterPro" id="IPR005875">
    <property type="entry name" value="PurK"/>
</dbReference>
<sequence>MTVSRTFPYLVPGQWLGVLGGGQLGRMFCQAAQDLGYQVAVLDPAAQGPAAAVADRHLQAAYDDEAALAQLAGLCKAVTTEFENVPADSLRVLAEVSAVSPSGDAVAVVQDRIAEKTFISSQGIPVAPWTAIRSEADLDAAPDALFPGILKVARLGYDGKGQAHVVNRQEALAALAAFDGAACVLEALQPLDYEISVVLARGHDGEIRIFPAARNEHRNGILAVSEVGASLDPAIQAQAHEAARALAQGLDYRGVLCIEFFVLQDGRLLVNEIAPRPHNSGHYTMDACLTSQFEQQARVMAGLPLGDTSMTGAAIMLNLLGDIWFDPETDAVREPDWRTVLAIPGAKLHLYGKRDARKGRKMGHVNCVAPTLEQARAAAAAAARALGIAYDPA</sequence>
<evidence type="ECO:0000256" key="4">
    <source>
        <dbReference type="ARBA" id="ARBA00022840"/>
    </source>
</evidence>
<dbReference type="EMBL" id="QETA01000001">
    <property type="protein sequence ID" value="PWF24725.1"/>
    <property type="molecule type" value="Genomic_DNA"/>
</dbReference>
<dbReference type="SUPFAM" id="SSF56059">
    <property type="entry name" value="Glutathione synthetase ATP-binding domain-like"/>
    <property type="match status" value="1"/>
</dbReference>
<feature type="binding site" evidence="5">
    <location>
        <position position="112"/>
    </location>
    <ligand>
        <name>ATP</name>
        <dbReference type="ChEBI" id="CHEBI:30616"/>
    </ligand>
</feature>
<reference evidence="9" key="1">
    <citation type="submission" date="2018-05" db="EMBL/GenBank/DDBJ databases">
        <authorList>
            <person name="Li Y."/>
        </authorList>
    </citation>
    <scope>NUCLEOTIDE SEQUENCE [LARGE SCALE GENOMIC DNA]</scope>
    <source>
        <strain evidence="9">3d-2-2</strain>
    </source>
</reference>
<keyword evidence="2 5" id="KW-0547">Nucleotide-binding</keyword>
<evidence type="ECO:0000256" key="6">
    <source>
        <dbReference type="RuleBase" id="RU361200"/>
    </source>
</evidence>
<dbReference type="Pfam" id="PF22660">
    <property type="entry name" value="RS_preATP-grasp-like"/>
    <property type="match status" value="1"/>
</dbReference>
<dbReference type="AlphaFoldDB" id="A0A2V1K5K1"/>
<feature type="binding site" evidence="5">
    <location>
        <position position="194"/>
    </location>
    <ligand>
        <name>ATP</name>
        <dbReference type="ChEBI" id="CHEBI:30616"/>
    </ligand>
</feature>
<evidence type="ECO:0000256" key="5">
    <source>
        <dbReference type="HAMAP-Rule" id="MF_01928"/>
    </source>
</evidence>
<evidence type="ECO:0000313" key="8">
    <source>
        <dbReference type="EMBL" id="PWF24725.1"/>
    </source>
</evidence>
<dbReference type="Gene3D" id="3.40.50.20">
    <property type="match status" value="1"/>
</dbReference>
<keyword evidence="1 5" id="KW-0436">Ligase</keyword>
<dbReference type="GO" id="GO:0005829">
    <property type="term" value="C:cytosol"/>
    <property type="evidence" value="ECO:0007669"/>
    <property type="project" value="TreeGrafter"/>
</dbReference>
<dbReference type="HAMAP" id="MF_01928">
    <property type="entry name" value="PurK"/>
    <property type="match status" value="1"/>
</dbReference>
<evidence type="ECO:0000256" key="3">
    <source>
        <dbReference type="ARBA" id="ARBA00022755"/>
    </source>
</evidence>
<dbReference type="InterPro" id="IPR011054">
    <property type="entry name" value="Rudment_hybrid_motif"/>
</dbReference>
<dbReference type="PANTHER" id="PTHR11609">
    <property type="entry name" value="PURINE BIOSYNTHESIS PROTEIN 6/7, PUR6/7"/>
    <property type="match status" value="1"/>
</dbReference>
<dbReference type="PROSITE" id="PS50975">
    <property type="entry name" value="ATP_GRASP"/>
    <property type="match status" value="1"/>
</dbReference>
<dbReference type="NCBIfam" id="NF004677">
    <property type="entry name" value="PRK06019.1-3"/>
    <property type="match status" value="1"/>
</dbReference>
<evidence type="ECO:0000259" key="7">
    <source>
        <dbReference type="PROSITE" id="PS50975"/>
    </source>
</evidence>
<feature type="binding site" evidence="5">
    <location>
        <begin position="156"/>
        <end position="162"/>
    </location>
    <ligand>
        <name>ATP</name>
        <dbReference type="ChEBI" id="CHEBI:30616"/>
    </ligand>
</feature>
<dbReference type="EC" id="6.3.4.18" evidence="5 6"/>
<organism evidence="8 9">
    <name type="scientific">Corticimicrobacter populi</name>
    <dbReference type="NCBI Taxonomy" id="2175229"/>
    <lineage>
        <taxon>Bacteria</taxon>
        <taxon>Pseudomonadati</taxon>
        <taxon>Pseudomonadota</taxon>
        <taxon>Betaproteobacteria</taxon>
        <taxon>Burkholderiales</taxon>
        <taxon>Alcaligenaceae</taxon>
        <taxon>Corticimicrobacter</taxon>
    </lineage>
</organism>
<feature type="binding site" evidence="5">
    <location>
        <position position="217"/>
    </location>
    <ligand>
        <name>ATP</name>
        <dbReference type="ChEBI" id="CHEBI:30616"/>
    </ligand>
</feature>
<dbReference type="RefSeq" id="WP_109060130.1">
    <property type="nucleotide sequence ID" value="NZ_QETA01000001.1"/>
</dbReference>
<accession>A0A2V1K5K1</accession>
<keyword evidence="3 5" id="KW-0658">Purine biosynthesis</keyword>
<dbReference type="InterPro" id="IPR016185">
    <property type="entry name" value="PreATP-grasp_dom_sf"/>
</dbReference>
<comment type="similarity">
    <text evidence="5 6">Belongs to the PurK/PurT family.</text>
</comment>
<dbReference type="GO" id="GO:0046872">
    <property type="term" value="F:metal ion binding"/>
    <property type="evidence" value="ECO:0007669"/>
    <property type="project" value="InterPro"/>
</dbReference>
<dbReference type="Gene3D" id="3.30.1490.20">
    <property type="entry name" value="ATP-grasp fold, A domain"/>
    <property type="match status" value="1"/>
</dbReference>
<dbReference type="NCBIfam" id="NF004675">
    <property type="entry name" value="PRK06019.1-1"/>
    <property type="match status" value="1"/>
</dbReference>
<dbReference type="GO" id="GO:0006189">
    <property type="term" value="P:'de novo' IMP biosynthetic process"/>
    <property type="evidence" value="ECO:0007669"/>
    <property type="project" value="UniProtKB-UniRule"/>
</dbReference>
<dbReference type="FunFam" id="3.30.470.20:FF:000029">
    <property type="entry name" value="N5-carboxyaminoimidazole ribonucleotide synthase"/>
    <property type="match status" value="1"/>
</dbReference>
<dbReference type="SUPFAM" id="SSF51246">
    <property type="entry name" value="Rudiment single hybrid motif"/>
    <property type="match status" value="1"/>
</dbReference>
<gene>
    <name evidence="5 6" type="primary">purK</name>
    <name evidence="8" type="ORF">DD235_00585</name>
</gene>
<dbReference type="InterPro" id="IPR011761">
    <property type="entry name" value="ATP-grasp"/>
</dbReference>
<dbReference type="InterPro" id="IPR040686">
    <property type="entry name" value="PurK_C"/>
</dbReference>
<evidence type="ECO:0000256" key="1">
    <source>
        <dbReference type="ARBA" id="ARBA00022598"/>
    </source>
</evidence>
<comment type="caution">
    <text evidence="5">Lacks conserved residue(s) required for the propagation of feature annotation.</text>
</comment>
<dbReference type="InterPro" id="IPR013815">
    <property type="entry name" value="ATP_grasp_subdomain_1"/>
</dbReference>
<dbReference type="NCBIfam" id="TIGR01161">
    <property type="entry name" value="purK"/>
    <property type="match status" value="1"/>
</dbReference>